<name>A0A1I3QG84_9BACL</name>
<dbReference type="GO" id="GO:0047810">
    <property type="term" value="F:D-alanine-2-oxoglutarate aminotransferase activity"/>
    <property type="evidence" value="ECO:0007669"/>
    <property type="project" value="UniProtKB-EC"/>
</dbReference>
<keyword evidence="8 11" id="KW-0663">Pyridoxal phosphate</keyword>
<accession>A0A1I3QG84</accession>
<protein>
    <recommendedName>
        <fullName evidence="5 12">D-alanine aminotransferase</fullName>
        <ecNumber evidence="4 12">2.6.1.21</ecNumber>
    </recommendedName>
</protein>
<dbReference type="InterPro" id="IPR043132">
    <property type="entry name" value="BCAT-like_C"/>
</dbReference>
<dbReference type="GO" id="GO:0030170">
    <property type="term" value="F:pyridoxal phosphate binding"/>
    <property type="evidence" value="ECO:0007669"/>
    <property type="project" value="InterPro"/>
</dbReference>
<dbReference type="GO" id="GO:0008652">
    <property type="term" value="P:amino acid biosynthetic process"/>
    <property type="evidence" value="ECO:0007669"/>
    <property type="project" value="UniProtKB-ARBA"/>
</dbReference>
<dbReference type="AlphaFoldDB" id="A0A1I3QG84"/>
<dbReference type="Gene3D" id="3.20.10.10">
    <property type="entry name" value="D-amino Acid Aminotransferase, subunit A, domain 2"/>
    <property type="match status" value="1"/>
</dbReference>
<evidence type="ECO:0000256" key="4">
    <source>
        <dbReference type="ARBA" id="ARBA00012874"/>
    </source>
</evidence>
<evidence type="ECO:0000256" key="11">
    <source>
        <dbReference type="RuleBase" id="RU004516"/>
    </source>
</evidence>
<dbReference type="PANTHER" id="PTHR42743:SF10">
    <property type="entry name" value="D-ALANINE AMINOTRANSFERASE"/>
    <property type="match status" value="1"/>
</dbReference>
<dbReference type="InterPro" id="IPR036038">
    <property type="entry name" value="Aminotransferase-like"/>
</dbReference>
<dbReference type="NCBIfam" id="TIGR01121">
    <property type="entry name" value="D_amino_aminoT"/>
    <property type="match status" value="1"/>
</dbReference>
<dbReference type="InterPro" id="IPR043131">
    <property type="entry name" value="BCAT-like_N"/>
</dbReference>
<dbReference type="RefSeq" id="WP_245739800.1">
    <property type="nucleotide sequence ID" value="NZ_FORR01000007.1"/>
</dbReference>
<keyword evidence="7" id="KW-0808">Transferase</keyword>
<dbReference type="Proteomes" id="UP000199545">
    <property type="component" value="Unassembled WGS sequence"/>
</dbReference>
<dbReference type="CDD" id="cd01558">
    <property type="entry name" value="D-AAT_like"/>
    <property type="match status" value="1"/>
</dbReference>
<dbReference type="STRING" id="46223.SAMN05421852_107128"/>
<dbReference type="Gene3D" id="3.30.470.10">
    <property type="match status" value="1"/>
</dbReference>
<evidence type="ECO:0000313" key="14">
    <source>
        <dbReference type="Proteomes" id="UP000199545"/>
    </source>
</evidence>
<dbReference type="PANTHER" id="PTHR42743">
    <property type="entry name" value="AMINO-ACID AMINOTRANSFERASE"/>
    <property type="match status" value="1"/>
</dbReference>
<proteinExistence type="inferred from homology"/>
<evidence type="ECO:0000256" key="8">
    <source>
        <dbReference type="ARBA" id="ARBA00022898"/>
    </source>
</evidence>
<reference evidence="13 14" key="1">
    <citation type="submission" date="2016-10" db="EMBL/GenBank/DDBJ databases">
        <authorList>
            <person name="de Groot N.N."/>
        </authorList>
    </citation>
    <scope>NUCLEOTIDE SEQUENCE [LARGE SCALE GENOMIC DNA]</scope>
    <source>
        <strain evidence="13 14">DSM 44778</strain>
    </source>
</reference>
<dbReference type="InterPro" id="IPR005784">
    <property type="entry name" value="D_amino_transT"/>
</dbReference>
<dbReference type="GO" id="GO:0046416">
    <property type="term" value="P:D-amino acid metabolic process"/>
    <property type="evidence" value="ECO:0007669"/>
    <property type="project" value="InterPro"/>
</dbReference>
<evidence type="ECO:0000256" key="3">
    <source>
        <dbReference type="ARBA" id="ARBA00011738"/>
    </source>
</evidence>
<dbReference type="Pfam" id="PF01063">
    <property type="entry name" value="Aminotran_4"/>
    <property type="match status" value="1"/>
</dbReference>
<dbReference type="InterPro" id="IPR050571">
    <property type="entry name" value="Class-IV_PLP-Dep_Aminotrnsfr"/>
</dbReference>
<organism evidence="13 14">
    <name type="scientific">Thermoflavimicrobium dichotomicum</name>
    <dbReference type="NCBI Taxonomy" id="46223"/>
    <lineage>
        <taxon>Bacteria</taxon>
        <taxon>Bacillati</taxon>
        <taxon>Bacillota</taxon>
        <taxon>Bacilli</taxon>
        <taxon>Bacillales</taxon>
        <taxon>Thermoactinomycetaceae</taxon>
        <taxon>Thermoflavimicrobium</taxon>
    </lineage>
</organism>
<comment type="catalytic activity">
    <reaction evidence="9 12">
        <text>D-alanine + 2-oxoglutarate = D-glutamate + pyruvate</text>
        <dbReference type="Rhea" id="RHEA:15869"/>
        <dbReference type="ChEBI" id="CHEBI:15361"/>
        <dbReference type="ChEBI" id="CHEBI:16810"/>
        <dbReference type="ChEBI" id="CHEBI:29986"/>
        <dbReference type="ChEBI" id="CHEBI:57416"/>
        <dbReference type="EC" id="2.6.1.21"/>
    </reaction>
</comment>
<dbReference type="EMBL" id="FORR01000007">
    <property type="protein sequence ID" value="SFJ32186.1"/>
    <property type="molecule type" value="Genomic_DNA"/>
</dbReference>
<gene>
    <name evidence="13" type="ORF">SAMN05421852_107128</name>
</gene>
<evidence type="ECO:0000256" key="7">
    <source>
        <dbReference type="ARBA" id="ARBA00022679"/>
    </source>
</evidence>
<sequence>MILYDEQLIERSQAHIDIEDRAYQFGDGIYEVIRVYHGRPFYMNEHLKRLERSAREIRLQIPYSLEKLNALLVELIQQTGLTEGNIYLQISRGTAPRNHAFPKEARPLVIAYPQPSQRPIQELQQGVSTITTKDIRWLRCDIKSLNLLGAALAKQEAVEQGCKEAIFIRDGWVTEGSSTNIFFVREGKIWTHPANHLILHGITRQIALSLAEKLQIPVQLEAIREEKIFEADECFMTSTTMEICPIVRINGQWIGNGKPGPITRQLQQEFEKLIEQF</sequence>
<comment type="function">
    <text evidence="12">Acts on the D-isomers of alanine, leucine, aspartate, glutamate, aminobutyrate, norvaline and asparagine. The enzyme transfers an amino group from a substrate D-amino acid to the pyridoxal phosphate cofactor to form pyridoxamine and an alpha-keto acid in the first half-reaction.</text>
</comment>
<evidence type="ECO:0000256" key="12">
    <source>
        <dbReference type="RuleBase" id="RU004520"/>
    </source>
</evidence>
<dbReference type="GO" id="GO:0046394">
    <property type="term" value="P:carboxylic acid biosynthetic process"/>
    <property type="evidence" value="ECO:0007669"/>
    <property type="project" value="UniProtKB-ARBA"/>
</dbReference>
<comment type="cofactor">
    <cofactor evidence="1 11">
        <name>pyridoxal 5'-phosphate</name>
        <dbReference type="ChEBI" id="CHEBI:597326"/>
    </cofactor>
</comment>
<evidence type="ECO:0000256" key="2">
    <source>
        <dbReference type="ARBA" id="ARBA00009320"/>
    </source>
</evidence>
<dbReference type="InterPro" id="IPR018300">
    <property type="entry name" value="Aminotrans_IV_CS"/>
</dbReference>
<evidence type="ECO:0000256" key="9">
    <source>
        <dbReference type="ARBA" id="ARBA00047911"/>
    </source>
</evidence>
<keyword evidence="6" id="KW-0032">Aminotransferase</keyword>
<dbReference type="GO" id="GO:0005829">
    <property type="term" value="C:cytosol"/>
    <property type="evidence" value="ECO:0007669"/>
    <property type="project" value="TreeGrafter"/>
</dbReference>
<dbReference type="FunFam" id="3.20.10.10:FF:000002">
    <property type="entry name" value="D-alanine aminotransferase"/>
    <property type="match status" value="1"/>
</dbReference>
<dbReference type="SUPFAM" id="SSF56752">
    <property type="entry name" value="D-aminoacid aminotransferase-like PLP-dependent enzymes"/>
    <property type="match status" value="1"/>
</dbReference>
<comment type="subunit">
    <text evidence="3">Homodimer.</text>
</comment>
<evidence type="ECO:0000256" key="1">
    <source>
        <dbReference type="ARBA" id="ARBA00001933"/>
    </source>
</evidence>
<keyword evidence="14" id="KW-1185">Reference proteome</keyword>
<evidence type="ECO:0000313" key="13">
    <source>
        <dbReference type="EMBL" id="SFJ32186.1"/>
    </source>
</evidence>
<dbReference type="PROSITE" id="PS00770">
    <property type="entry name" value="AA_TRANSFER_CLASS_4"/>
    <property type="match status" value="1"/>
</dbReference>
<evidence type="ECO:0000256" key="5">
    <source>
        <dbReference type="ARBA" id="ARBA00021779"/>
    </source>
</evidence>
<evidence type="ECO:0000256" key="6">
    <source>
        <dbReference type="ARBA" id="ARBA00022576"/>
    </source>
</evidence>
<dbReference type="InterPro" id="IPR001544">
    <property type="entry name" value="Aminotrans_IV"/>
</dbReference>
<evidence type="ECO:0000256" key="10">
    <source>
        <dbReference type="RuleBase" id="RU004106"/>
    </source>
</evidence>
<dbReference type="EC" id="2.6.1.21" evidence="4 12"/>
<comment type="similarity">
    <text evidence="2 10">Belongs to the class-IV pyridoxal-phosphate-dependent aminotransferase family.</text>
</comment>